<gene>
    <name evidence="9" type="primary">nepI</name>
    <name evidence="8" type="ORF">CRN84_15610</name>
    <name evidence="9" type="ORF">NCTC12282_04380</name>
</gene>
<dbReference type="RefSeq" id="WP_029092862.1">
    <property type="nucleotide sequence ID" value="NZ_CAADJA010000002.1"/>
</dbReference>
<accession>A0A2C6DPP3</accession>
<dbReference type="Gene3D" id="1.20.1250.20">
    <property type="entry name" value="MFS general substrate transporter like domains"/>
    <property type="match status" value="1"/>
</dbReference>
<dbReference type="GO" id="GO:0022857">
    <property type="term" value="F:transmembrane transporter activity"/>
    <property type="evidence" value="ECO:0007669"/>
    <property type="project" value="InterPro"/>
</dbReference>
<evidence type="ECO:0000256" key="4">
    <source>
        <dbReference type="ARBA" id="ARBA00022989"/>
    </source>
</evidence>
<dbReference type="GO" id="GO:0005886">
    <property type="term" value="C:plasma membrane"/>
    <property type="evidence" value="ECO:0007669"/>
    <property type="project" value="UniProtKB-SubCell"/>
</dbReference>
<dbReference type="PROSITE" id="PS50850">
    <property type="entry name" value="MFS"/>
    <property type="match status" value="1"/>
</dbReference>
<keyword evidence="5 6" id="KW-0472">Membrane</keyword>
<dbReference type="SUPFAM" id="SSF103473">
    <property type="entry name" value="MFS general substrate transporter"/>
    <property type="match status" value="1"/>
</dbReference>
<dbReference type="Proteomes" id="UP000224974">
    <property type="component" value="Unassembled WGS sequence"/>
</dbReference>
<feature type="transmembrane region" description="Helical" evidence="6">
    <location>
        <begin position="247"/>
        <end position="272"/>
    </location>
</feature>
<dbReference type="CDD" id="cd17324">
    <property type="entry name" value="MFS_NepI_like"/>
    <property type="match status" value="1"/>
</dbReference>
<evidence type="ECO:0000313" key="9">
    <source>
        <dbReference type="EMBL" id="VFS50192.1"/>
    </source>
</evidence>
<dbReference type="EMBL" id="CAADJA010000002">
    <property type="protein sequence ID" value="VFS50192.1"/>
    <property type="molecule type" value="Genomic_DNA"/>
</dbReference>
<evidence type="ECO:0000313" key="8">
    <source>
        <dbReference type="EMBL" id="PHI30663.1"/>
    </source>
</evidence>
<dbReference type="STRING" id="1111728.GCA_000427805_00228"/>
<evidence type="ECO:0000256" key="2">
    <source>
        <dbReference type="ARBA" id="ARBA00022475"/>
    </source>
</evidence>
<keyword evidence="10" id="KW-1185">Reference proteome</keyword>
<dbReference type="PANTHER" id="PTHR43124:SF5">
    <property type="entry name" value="PURINE RIBONUCLEOSIDE EFFLUX PUMP NEPI"/>
    <property type="match status" value="1"/>
</dbReference>
<keyword evidence="2" id="KW-1003">Cell membrane</keyword>
<feature type="transmembrane region" description="Helical" evidence="6">
    <location>
        <begin position="54"/>
        <end position="75"/>
    </location>
</feature>
<evidence type="ECO:0000256" key="6">
    <source>
        <dbReference type="SAM" id="Phobius"/>
    </source>
</evidence>
<dbReference type="InterPro" id="IPR011701">
    <property type="entry name" value="MFS"/>
</dbReference>
<feature type="domain" description="Major facilitator superfamily (MFS) profile" evidence="7">
    <location>
        <begin position="13"/>
        <end position="398"/>
    </location>
</feature>
<feature type="transmembrane region" description="Helical" evidence="6">
    <location>
        <begin position="108"/>
        <end position="129"/>
    </location>
</feature>
<organism evidence="8 10">
    <name type="scientific">Budvicia aquatica</name>
    <dbReference type="NCBI Taxonomy" id="82979"/>
    <lineage>
        <taxon>Bacteria</taxon>
        <taxon>Pseudomonadati</taxon>
        <taxon>Pseudomonadota</taxon>
        <taxon>Gammaproteobacteria</taxon>
        <taxon>Enterobacterales</taxon>
        <taxon>Budviciaceae</taxon>
        <taxon>Budvicia</taxon>
    </lineage>
</organism>
<reference evidence="10" key="2">
    <citation type="submission" date="2017-09" db="EMBL/GenBank/DDBJ databases">
        <title>FDA dAtabase for Regulatory Grade micrObial Sequences (FDA-ARGOS): Supporting development and validation of Infectious Disease Dx tests.</title>
        <authorList>
            <person name="Minogue T."/>
            <person name="Wolcott M."/>
            <person name="Wasieloski L."/>
            <person name="Aguilar W."/>
            <person name="Moore D."/>
            <person name="Tallon L."/>
            <person name="Sadzewicz L."/>
            <person name="Ott S."/>
            <person name="Zhao X."/>
            <person name="Nagaraj S."/>
            <person name="Vavikolanu K."/>
            <person name="Aluvathingal J."/>
            <person name="Nadendla S."/>
            <person name="Sichtig H."/>
        </authorList>
    </citation>
    <scope>NUCLEOTIDE SEQUENCE [LARGE SCALE GENOMIC DNA]</scope>
    <source>
        <strain evidence="10">FDAARGOS_387</strain>
    </source>
</reference>
<dbReference type="Proteomes" id="UP000373449">
    <property type="component" value="Unassembled WGS sequence"/>
</dbReference>
<feature type="transmembrane region" description="Helical" evidence="6">
    <location>
        <begin position="82"/>
        <end position="102"/>
    </location>
</feature>
<evidence type="ECO:0000256" key="5">
    <source>
        <dbReference type="ARBA" id="ARBA00023136"/>
    </source>
</evidence>
<comment type="subcellular location">
    <subcellularLocation>
        <location evidence="1">Cell membrane</location>
        <topology evidence="1">Multi-pass membrane protein</topology>
    </subcellularLocation>
</comment>
<sequence length="398" mass="43131">MKSHRLQLSPERTYWPAVFSLFMGVTGLIAAEFIPVSLLTPISQELNITEGAAGQSVTVVGFFAVIASLTLAPLAKNMNRRLILLILSSLLVLSNILVALAPNYISLLVGRCLLGLCVGGFWSMAPAVTLQLVPSKDISRAFSIIYAGVSVATIISLPLASYLEGVFGWRNVFFFSALLSIVALIWQFLSLPSLPAQAGNNFKNMMALLKVRWILAGIGAIIFSYGGYHLFFTYLRPFLEYDLALSAYSLSTVLLFFGLASCAGTVLAGWFLGQSFRKTMYITLLFFVLLASALFISNRNVTQDTLLIILWGFMFGFITVGWSTWIARTLADKAELIGGLTVGAIQFSIGLAAAVGGFIFDNLNIDGIFITAVVAFILAMALTIISFSLFTKVTGRLA</sequence>
<evidence type="ECO:0000256" key="3">
    <source>
        <dbReference type="ARBA" id="ARBA00022692"/>
    </source>
</evidence>
<reference evidence="9 11" key="3">
    <citation type="submission" date="2019-03" db="EMBL/GenBank/DDBJ databases">
        <authorList>
            <consortium name="Pathogen Informatics"/>
        </authorList>
    </citation>
    <scope>NUCLEOTIDE SEQUENCE [LARGE SCALE GENOMIC DNA]</scope>
    <source>
        <strain evidence="9 11">NCTC12282</strain>
    </source>
</reference>
<feature type="transmembrane region" description="Helical" evidence="6">
    <location>
        <begin position="141"/>
        <end position="160"/>
    </location>
</feature>
<dbReference type="EMBL" id="PDDX01000001">
    <property type="protein sequence ID" value="PHI30663.1"/>
    <property type="molecule type" value="Genomic_DNA"/>
</dbReference>
<dbReference type="InterPro" id="IPR020846">
    <property type="entry name" value="MFS_dom"/>
</dbReference>
<evidence type="ECO:0000259" key="7">
    <source>
        <dbReference type="PROSITE" id="PS50850"/>
    </source>
</evidence>
<name>A0A2C6DPP3_9GAMM</name>
<feature type="transmembrane region" description="Helical" evidence="6">
    <location>
        <begin position="213"/>
        <end position="235"/>
    </location>
</feature>
<dbReference type="OrthoDB" id="9812189at2"/>
<dbReference type="InterPro" id="IPR036259">
    <property type="entry name" value="MFS_trans_sf"/>
</dbReference>
<feature type="transmembrane region" description="Helical" evidence="6">
    <location>
        <begin position="12"/>
        <end position="34"/>
    </location>
</feature>
<protein>
    <submittedName>
        <fullName evidence="8">MFS transporter</fullName>
    </submittedName>
    <submittedName>
        <fullName evidence="9">Purine ribonucleoside efflux pump nepI</fullName>
    </submittedName>
</protein>
<dbReference type="Pfam" id="PF07690">
    <property type="entry name" value="MFS_1"/>
    <property type="match status" value="1"/>
</dbReference>
<feature type="transmembrane region" description="Helical" evidence="6">
    <location>
        <begin position="172"/>
        <end position="192"/>
    </location>
</feature>
<dbReference type="PANTHER" id="PTHR43124">
    <property type="entry name" value="PURINE EFFLUX PUMP PBUE"/>
    <property type="match status" value="1"/>
</dbReference>
<evidence type="ECO:0000313" key="10">
    <source>
        <dbReference type="Proteomes" id="UP000224974"/>
    </source>
</evidence>
<feature type="transmembrane region" description="Helical" evidence="6">
    <location>
        <begin position="279"/>
        <end position="296"/>
    </location>
</feature>
<proteinExistence type="predicted"/>
<evidence type="ECO:0000256" key="1">
    <source>
        <dbReference type="ARBA" id="ARBA00004651"/>
    </source>
</evidence>
<dbReference type="AlphaFoldDB" id="A0A2C6DPP3"/>
<keyword evidence="4 6" id="KW-1133">Transmembrane helix</keyword>
<dbReference type="InterPro" id="IPR050189">
    <property type="entry name" value="MFS_Efflux_Transporters"/>
</dbReference>
<feature type="transmembrane region" description="Helical" evidence="6">
    <location>
        <begin position="308"/>
        <end position="327"/>
    </location>
</feature>
<reference evidence="8" key="1">
    <citation type="submission" date="2017-09" db="EMBL/GenBank/DDBJ databases">
        <title>FDA dAtabase for Regulatory Grade micrObial Sequences (FDA-ARGOS): Supporting development and validation of Infectious Disease Dx tests.</title>
        <authorList>
            <person name="Minogue T."/>
            <person name="Wolcott M."/>
            <person name="Wasieloski L."/>
            <person name="Aguilar W."/>
            <person name="Moore D."/>
            <person name="Tallon L.J."/>
            <person name="Sadzewicz L."/>
            <person name="Ott S."/>
            <person name="Zhao X."/>
            <person name="Nagaraj S."/>
            <person name="Vavikolanu K."/>
            <person name="Aluvathingal J."/>
            <person name="Nadendla S."/>
            <person name="Sichtig H."/>
        </authorList>
    </citation>
    <scope>NUCLEOTIDE SEQUENCE</scope>
    <source>
        <strain evidence="8">FDAARGOS_387</strain>
    </source>
</reference>
<keyword evidence="3 6" id="KW-0812">Transmembrane</keyword>
<evidence type="ECO:0000313" key="11">
    <source>
        <dbReference type="Proteomes" id="UP000373449"/>
    </source>
</evidence>
<feature type="transmembrane region" description="Helical" evidence="6">
    <location>
        <begin position="339"/>
        <end position="360"/>
    </location>
</feature>
<feature type="transmembrane region" description="Helical" evidence="6">
    <location>
        <begin position="366"/>
        <end position="390"/>
    </location>
</feature>